<gene>
    <name evidence="7" type="ORF">CSOL1703_00018258</name>
</gene>
<evidence type="ECO:0000256" key="6">
    <source>
        <dbReference type="SAM" id="MobiDB-lite"/>
    </source>
</evidence>
<dbReference type="GO" id="GO:0005634">
    <property type="term" value="C:nucleus"/>
    <property type="evidence" value="ECO:0007669"/>
    <property type="project" value="UniProtKB-SubCell"/>
</dbReference>
<proteinExistence type="predicted"/>
<dbReference type="AlphaFoldDB" id="A0A9N9ZKV1"/>
<evidence type="ECO:0000256" key="3">
    <source>
        <dbReference type="ARBA" id="ARBA00023125"/>
    </source>
</evidence>
<evidence type="ECO:0000256" key="2">
    <source>
        <dbReference type="ARBA" id="ARBA00023015"/>
    </source>
</evidence>
<evidence type="ECO:0000256" key="4">
    <source>
        <dbReference type="ARBA" id="ARBA00023163"/>
    </source>
</evidence>
<keyword evidence="5" id="KW-0539">Nucleus</keyword>
<dbReference type="PANTHER" id="PTHR31845:SF32">
    <property type="entry name" value="MISCELLANEOUS ZN(II)2CYS6 TRANSCRIPTION FACTOR (EUROFUNG)-RELATED"/>
    <property type="match status" value="1"/>
</dbReference>
<evidence type="ECO:0000256" key="1">
    <source>
        <dbReference type="ARBA" id="ARBA00004123"/>
    </source>
</evidence>
<dbReference type="OrthoDB" id="1600564at2759"/>
<protein>
    <submittedName>
        <fullName evidence="7">Uncharacterized protein</fullName>
    </submittedName>
</protein>
<reference evidence="8" key="1">
    <citation type="submission" date="2019-06" db="EMBL/GenBank/DDBJ databases">
        <authorList>
            <person name="Broberg M."/>
        </authorList>
    </citation>
    <scope>NUCLEOTIDE SEQUENCE [LARGE SCALE GENOMIC DNA]</scope>
</reference>
<dbReference type="PANTHER" id="PTHR31845">
    <property type="entry name" value="FINGER DOMAIN PROTEIN, PUTATIVE-RELATED"/>
    <property type="match status" value="1"/>
</dbReference>
<dbReference type="GO" id="GO:0000976">
    <property type="term" value="F:transcription cis-regulatory region binding"/>
    <property type="evidence" value="ECO:0007669"/>
    <property type="project" value="TreeGrafter"/>
</dbReference>
<keyword evidence="4" id="KW-0804">Transcription</keyword>
<keyword evidence="2" id="KW-0805">Transcription regulation</keyword>
<evidence type="ECO:0000313" key="7">
    <source>
        <dbReference type="EMBL" id="CAH0057020.1"/>
    </source>
</evidence>
<evidence type="ECO:0000256" key="5">
    <source>
        <dbReference type="ARBA" id="ARBA00023242"/>
    </source>
</evidence>
<feature type="region of interest" description="Disordered" evidence="6">
    <location>
        <begin position="1"/>
        <end position="24"/>
    </location>
</feature>
<comment type="subcellular location">
    <subcellularLocation>
        <location evidence="1">Nucleus</location>
    </subcellularLocation>
</comment>
<keyword evidence="8" id="KW-1185">Reference proteome</keyword>
<dbReference type="Proteomes" id="UP000775872">
    <property type="component" value="Unassembled WGS sequence"/>
</dbReference>
<dbReference type="InterPro" id="IPR051089">
    <property type="entry name" value="prtT"/>
</dbReference>
<comment type="caution">
    <text evidence="7">The sequence shown here is derived from an EMBL/GenBank/DDBJ whole genome shotgun (WGS) entry which is preliminary data.</text>
</comment>
<keyword evidence="3" id="KW-0238">DNA-binding</keyword>
<dbReference type="EMBL" id="CABFOC020000070">
    <property type="protein sequence ID" value="CAH0057020.1"/>
    <property type="molecule type" value="Genomic_DNA"/>
</dbReference>
<sequence>MFSDLVAQNSDSSESRGGGQGEDGSGHITAISFYGRACTNCHAVKCRCEYPAESGSCLRLSRAFDFDRCRRLDKECRPTMPVRRRRVQKESRSRTARLERQLSELMALVGTTNRIGSGESLDLTTSTATASVCSQTYYSTPISHTATSIGVPNDSGFQQTPNHVPSITDDGQVVYLSDNEMEASFTRFRLSILQGFPFIYIAQGVDPAQFRRQYPMVSLCIIFITSSDLQRKVAMGKTISETLTKKIIIQRRANIDLLLASICFTGWLVTVLYSSLMLNTQADESDRIHHNGRPEMLTAWVQLTLTVVYDMKLNVIKLDSMLLRRALLGAFILASIGNQNESSVQALKWTSVMNDSLAILADTPECPGDRLLAAQAHCHLILQDLLFTSPFLGQHGTEVEYNPTKQMYRQEALSRLQKVKTAFQMEAACNTVVAMTILATEQAIFSAAVGTFGDYQPPEVQMQIISNFHRSLLAVSGWFRTFLPLGALAFTTLPIATFVQLSSNADTLFSLTTFDNPLWDTELVSQTVDVFATLDTVAHMLKSVPGILGQSAVPNDTPPGEMDVITVAVENIREQKKGWESVAAEKRALRALLDEIWGHNMPFNALDLEGLQREGPESK</sequence>
<evidence type="ECO:0000313" key="8">
    <source>
        <dbReference type="Proteomes" id="UP000775872"/>
    </source>
</evidence>
<accession>A0A9N9ZKV1</accession>
<organism evidence="7 8">
    <name type="scientific">Clonostachys solani</name>
    <dbReference type="NCBI Taxonomy" id="160281"/>
    <lineage>
        <taxon>Eukaryota</taxon>
        <taxon>Fungi</taxon>
        <taxon>Dikarya</taxon>
        <taxon>Ascomycota</taxon>
        <taxon>Pezizomycotina</taxon>
        <taxon>Sordariomycetes</taxon>
        <taxon>Hypocreomycetidae</taxon>
        <taxon>Hypocreales</taxon>
        <taxon>Bionectriaceae</taxon>
        <taxon>Clonostachys</taxon>
    </lineage>
</organism>
<reference evidence="7 8" key="2">
    <citation type="submission" date="2021-10" db="EMBL/GenBank/DDBJ databases">
        <authorList>
            <person name="Piombo E."/>
        </authorList>
    </citation>
    <scope>NUCLEOTIDE SEQUENCE [LARGE SCALE GENOMIC DNA]</scope>
</reference>
<dbReference type="GO" id="GO:0000981">
    <property type="term" value="F:DNA-binding transcription factor activity, RNA polymerase II-specific"/>
    <property type="evidence" value="ECO:0007669"/>
    <property type="project" value="TreeGrafter"/>
</dbReference>
<name>A0A9N9ZKV1_9HYPO</name>